<reference evidence="2" key="1">
    <citation type="submission" date="2021-03" db="EMBL/GenBank/DDBJ databases">
        <title>Draft genome sequence of rust myrtle Austropuccinia psidii MF-1, a brazilian biotype.</title>
        <authorList>
            <person name="Quecine M.C."/>
            <person name="Pachon D.M.R."/>
            <person name="Bonatelli M.L."/>
            <person name="Correr F.H."/>
            <person name="Franceschini L.M."/>
            <person name="Leite T.F."/>
            <person name="Margarido G.R.A."/>
            <person name="Almeida C.A."/>
            <person name="Ferrarezi J.A."/>
            <person name="Labate C.A."/>
        </authorList>
    </citation>
    <scope>NUCLEOTIDE SEQUENCE</scope>
    <source>
        <strain evidence="2">MF-1</strain>
    </source>
</reference>
<feature type="region of interest" description="Disordered" evidence="1">
    <location>
        <begin position="87"/>
        <end position="109"/>
    </location>
</feature>
<evidence type="ECO:0000313" key="3">
    <source>
        <dbReference type="Proteomes" id="UP000765509"/>
    </source>
</evidence>
<dbReference type="AlphaFoldDB" id="A0A9Q3PLL8"/>
<sequence length="109" mass="12267">MEEVTEKNSCHNCGSTDHYANSFPKAKKRLYGIERFSEAEIQADYSESDSMGDAIRKNSDDNQDPKSEFLVEYQKETQVKTQDIKLEAGLPQETANKNLCKPTQGAQTS</sequence>
<keyword evidence="3" id="KW-1185">Reference proteome</keyword>
<protein>
    <submittedName>
        <fullName evidence="2">Uncharacterized protein</fullName>
    </submittedName>
</protein>
<organism evidence="2 3">
    <name type="scientific">Austropuccinia psidii MF-1</name>
    <dbReference type="NCBI Taxonomy" id="1389203"/>
    <lineage>
        <taxon>Eukaryota</taxon>
        <taxon>Fungi</taxon>
        <taxon>Dikarya</taxon>
        <taxon>Basidiomycota</taxon>
        <taxon>Pucciniomycotina</taxon>
        <taxon>Pucciniomycetes</taxon>
        <taxon>Pucciniales</taxon>
        <taxon>Sphaerophragmiaceae</taxon>
        <taxon>Austropuccinia</taxon>
    </lineage>
</organism>
<accession>A0A9Q3PLL8</accession>
<feature type="region of interest" description="Disordered" evidence="1">
    <location>
        <begin position="42"/>
        <end position="68"/>
    </location>
</feature>
<comment type="caution">
    <text evidence="2">The sequence shown here is derived from an EMBL/GenBank/DDBJ whole genome shotgun (WGS) entry which is preliminary data.</text>
</comment>
<dbReference type="EMBL" id="AVOT02076504">
    <property type="protein sequence ID" value="MBW0564892.1"/>
    <property type="molecule type" value="Genomic_DNA"/>
</dbReference>
<feature type="compositionally biased region" description="Polar residues" evidence="1">
    <location>
        <begin position="10"/>
        <end position="19"/>
    </location>
</feature>
<feature type="region of interest" description="Disordered" evidence="1">
    <location>
        <begin position="1"/>
        <end position="21"/>
    </location>
</feature>
<feature type="compositionally biased region" description="Basic and acidic residues" evidence="1">
    <location>
        <begin position="54"/>
        <end position="68"/>
    </location>
</feature>
<gene>
    <name evidence="2" type="ORF">O181_104607</name>
</gene>
<name>A0A9Q3PLL8_9BASI</name>
<evidence type="ECO:0000313" key="2">
    <source>
        <dbReference type="EMBL" id="MBW0564892.1"/>
    </source>
</evidence>
<dbReference type="Proteomes" id="UP000765509">
    <property type="component" value="Unassembled WGS sequence"/>
</dbReference>
<proteinExistence type="predicted"/>
<evidence type="ECO:0000256" key="1">
    <source>
        <dbReference type="SAM" id="MobiDB-lite"/>
    </source>
</evidence>